<accession>A0A5B7H855</accession>
<dbReference type="Proteomes" id="UP000324222">
    <property type="component" value="Unassembled WGS sequence"/>
</dbReference>
<dbReference type="EMBL" id="VSRR010024257">
    <property type="protein sequence ID" value="MPC66086.1"/>
    <property type="molecule type" value="Genomic_DNA"/>
</dbReference>
<feature type="region of interest" description="Disordered" evidence="1">
    <location>
        <begin position="25"/>
        <end position="46"/>
    </location>
</feature>
<evidence type="ECO:0000313" key="2">
    <source>
        <dbReference type="EMBL" id="MPC66086.1"/>
    </source>
</evidence>
<proteinExistence type="predicted"/>
<dbReference type="AlphaFoldDB" id="A0A5B7H855"/>
<keyword evidence="3" id="KW-1185">Reference proteome</keyword>
<gene>
    <name evidence="2" type="ORF">E2C01_060230</name>
</gene>
<evidence type="ECO:0000313" key="3">
    <source>
        <dbReference type="Proteomes" id="UP000324222"/>
    </source>
</evidence>
<evidence type="ECO:0000256" key="1">
    <source>
        <dbReference type="SAM" id="MobiDB-lite"/>
    </source>
</evidence>
<feature type="region of interest" description="Disordered" evidence="1">
    <location>
        <begin position="64"/>
        <end position="92"/>
    </location>
</feature>
<organism evidence="2 3">
    <name type="scientific">Portunus trituberculatus</name>
    <name type="common">Swimming crab</name>
    <name type="synonym">Neptunus trituberculatus</name>
    <dbReference type="NCBI Taxonomy" id="210409"/>
    <lineage>
        <taxon>Eukaryota</taxon>
        <taxon>Metazoa</taxon>
        <taxon>Ecdysozoa</taxon>
        <taxon>Arthropoda</taxon>
        <taxon>Crustacea</taxon>
        <taxon>Multicrustacea</taxon>
        <taxon>Malacostraca</taxon>
        <taxon>Eumalacostraca</taxon>
        <taxon>Eucarida</taxon>
        <taxon>Decapoda</taxon>
        <taxon>Pleocyemata</taxon>
        <taxon>Brachyura</taxon>
        <taxon>Eubrachyura</taxon>
        <taxon>Portunoidea</taxon>
        <taxon>Portunidae</taxon>
        <taxon>Portuninae</taxon>
        <taxon>Portunus</taxon>
    </lineage>
</organism>
<sequence>MGSRQLSHFTFQLHLCRPGVFTSRRRQTRLSRTLSGPSRESSELTRDLTLSLDDPVALLRLLPRQNSGGGAVQSSIPDMTDGHLHPTSQKPA</sequence>
<reference evidence="2 3" key="1">
    <citation type="submission" date="2019-05" db="EMBL/GenBank/DDBJ databases">
        <title>Another draft genome of Portunus trituberculatus and its Hox gene families provides insights of decapod evolution.</title>
        <authorList>
            <person name="Jeong J.-H."/>
            <person name="Song I."/>
            <person name="Kim S."/>
            <person name="Choi T."/>
            <person name="Kim D."/>
            <person name="Ryu S."/>
            <person name="Kim W."/>
        </authorList>
    </citation>
    <scope>NUCLEOTIDE SEQUENCE [LARGE SCALE GENOMIC DNA]</scope>
    <source>
        <tissue evidence="2">Muscle</tissue>
    </source>
</reference>
<name>A0A5B7H855_PORTR</name>
<comment type="caution">
    <text evidence="2">The sequence shown here is derived from an EMBL/GenBank/DDBJ whole genome shotgun (WGS) entry which is preliminary data.</text>
</comment>
<protein>
    <submittedName>
        <fullName evidence="2">Uncharacterized protein</fullName>
    </submittedName>
</protein>